<dbReference type="InterPro" id="IPR054593">
    <property type="entry name" value="Beta-mannosidase-like_N2"/>
</dbReference>
<organism evidence="6 7">
    <name type="scientific">Pleionea mediterranea</name>
    <dbReference type="NCBI Taxonomy" id="523701"/>
    <lineage>
        <taxon>Bacteria</taxon>
        <taxon>Pseudomonadati</taxon>
        <taxon>Pseudomonadota</taxon>
        <taxon>Gammaproteobacteria</taxon>
        <taxon>Oceanospirillales</taxon>
        <taxon>Pleioneaceae</taxon>
        <taxon>Pleionea</taxon>
    </lineage>
</organism>
<protein>
    <recommendedName>
        <fullName evidence="2">beta-mannosidase</fullName>
        <ecNumber evidence="2">3.2.1.25</ecNumber>
    </recommendedName>
</protein>
<dbReference type="InterPro" id="IPR008979">
    <property type="entry name" value="Galactose-bd-like_sf"/>
</dbReference>
<evidence type="ECO:0000313" key="7">
    <source>
        <dbReference type="Proteomes" id="UP000245790"/>
    </source>
</evidence>
<gene>
    <name evidence="6" type="ORF">C8D97_10288</name>
</gene>
<evidence type="ECO:0000313" key="6">
    <source>
        <dbReference type="EMBL" id="PWK53700.1"/>
    </source>
</evidence>
<dbReference type="PANTHER" id="PTHR43730:SF1">
    <property type="entry name" value="BETA-MANNOSIDASE"/>
    <property type="match status" value="1"/>
</dbReference>
<dbReference type="Gene3D" id="2.60.120.260">
    <property type="entry name" value="Galactose-binding domain-like"/>
    <property type="match status" value="1"/>
</dbReference>
<evidence type="ECO:0000256" key="2">
    <source>
        <dbReference type="ARBA" id="ARBA00012754"/>
    </source>
</evidence>
<keyword evidence="7" id="KW-1185">Reference proteome</keyword>
<dbReference type="OrthoDB" id="9758603at2"/>
<comment type="catalytic activity">
    <reaction evidence="1">
        <text>Hydrolysis of terminal, non-reducing beta-D-mannose residues in beta-D-mannosides.</text>
        <dbReference type="EC" id="3.2.1.25"/>
    </reaction>
</comment>
<dbReference type="GO" id="GO:0004567">
    <property type="term" value="F:beta-mannosidase activity"/>
    <property type="evidence" value="ECO:0007669"/>
    <property type="project" value="UniProtKB-EC"/>
</dbReference>
<dbReference type="Gene3D" id="2.60.40.10">
    <property type="entry name" value="Immunoglobulins"/>
    <property type="match status" value="2"/>
</dbReference>
<feature type="domain" description="Beta-mannosidase-like galactose-binding" evidence="5">
    <location>
        <begin position="57"/>
        <end position="179"/>
    </location>
</feature>
<name>A0A316G1M3_9GAMM</name>
<dbReference type="EC" id="3.2.1.25" evidence="2"/>
<dbReference type="Gene3D" id="3.20.20.80">
    <property type="entry name" value="Glycosidases"/>
    <property type="match status" value="1"/>
</dbReference>
<dbReference type="InterPro" id="IPR050887">
    <property type="entry name" value="Beta-mannosidase_GH2"/>
</dbReference>
<dbReference type="RefSeq" id="WP_109761772.1">
    <property type="nucleotide sequence ID" value="NZ_QGGU01000002.1"/>
</dbReference>
<dbReference type="EMBL" id="QGGU01000002">
    <property type="protein sequence ID" value="PWK53700.1"/>
    <property type="molecule type" value="Genomic_DNA"/>
</dbReference>
<dbReference type="SUPFAM" id="SSF49303">
    <property type="entry name" value="beta-Galactosidase/glucuronidase domain"/>
    <property type="match status" value="1"/>
</dbReference>
<dbReference type="GO" id="GO:0006516">
    <property type="term" value="P:glycoprotein catabolic process"/>
    <property type="evidence" value="ECO:0007669"/>
    <property type="project" value="TreeGrafter"/>
</dbReference>
<dbReference type="AlphaFoldDB" id="A0A316G1M3"/>
<dbReference type="Proteomes" id="UP000245790">
    <property type="component" value="Unassembled WGS sequence"/>
</dbReference>
<dbReference type="Pfam" id="PF22666">
    <property type="entry name" value="Glyco_hydro_2_N2"/>
    <property type="match status" value="1"/>
</dbReference>
<dbReference type="InterPro" id="IPR013783">
    <property type="entry name" value="Ig-like_fold"/>
</dbReference>
<evidence type="ECO:0000256" key="1">
    <source>
        <dbReference type="ARBA" id="ARBA00000829"/>
    </source>
</evidence>
<dbReference type="InterPro" id="IPR036156">
    <property type="entry name" value="Beta-gal/glucu_dom_sf"/>
</dbReference>
<dbReference type="InterPro" id="IPR017853">
    <property type="entry name" value="GH"/>
</dbReference>
<evidence type="ECO:0000256" key="4">
    <source>
        <dbReference type="ARBA" id="ARBA00023295"/>
    </source>
</evidence>
<comment type="caution">
    <text evidence="6">The sequence shown here is derived from an EMBL/GenBank/DDBJ whole genome shotgun (WGS) entry which is preliminary data.</text>
</comment>
<evidence type="ECO:0000256" key="3">
    <source>
        <dbReference type="ARBA" id="ARBA00022801"/>
    </source>
</evidence>
<keyword evidence="3" id="KW-0378">Hydrolase</keyword>
<evidence type="ECO:0000259" key="5">
    <source>
        <dbReference type="Pfam" id="PF22666"/>
    </source>
</evidence>
<sequence>MTGSISLNQWQVYVSKPLEFTELEDFNRNSSSLDNCQVESLGAFSNLFKNTKLDSYVSNHNDFDWWFICEFDKPAINFLSNGLIDFPPIATIAEVWLNERHILSSQSMFISNTIAECEFSETNRLVICIRGLSNYLNQKLPRPRWKTKLVKQQTLRWFRTSLLGHIPAWTPKQPIAGILGPITIGADYQVVNKSISATVKQSKGFIELAAEIFSRKKISSLQLLVNQQTFDLEFTQEKSTIRIDSSIELDDFEYWWPHTHGSPHCYSITLQIGQGSEIKEIDLGSIGFRQINVDQSSDKFEFVVNHKPVFVRGVCWTISSMDTWHQNESLMLSQLKAVQQSGANMIRVVGTGDYQSDFFYETCSRLGLLVWQDFMFANMDYPVNEPEFYAFIKREVEFQSARIAQFPCLALFCGNSEVEQQVRMLGFSADESSNEFFDQTLPTIINEIAGDTAYISSTPTGGAMPFHLNAGPSHYYGIGAYQRPLLEVRRHDVRFAAETLGFANVPHQSTLSELFGGDLPVVHDPRWKLGSPRDSGTGWDFDDIRDFYFKQLFGNDPNEIRYSSPEQYLALSTVTSGEVMSQVFDEWRREKSNNSGGLIWFYKDLIPGAGWGIIDSNNQKKATYYYLKRAWQPIHVSITDELFHGVNINLINETEQSFQGTLKLVALNEFNNPIIDHQMNIELSSNQSIAINADEALDQFFDITNVYRFGPKKIQVFCAILIQDGQELSRAFYYPDKIPLALGTPEITAELEQLTNDRLELSIQSSGFIYAADVQISGYEANDNYFSLLPNRVTKIQLHQVSDVSRIKGFLSAAGLSDNVRLKLSKK</sequence>
<reference evidence="6 7" key="1">
    <citation type="submission" date="2018-05" db="EMBL/GenBank/DDBJ databases">
        <title>Genomic Encyclopedia of Type Strains, Phase IV (KMG-IV): sequencing the most valuable type-strain genomes for metagenomic binning, comparative biology and taxonomic classification.</title>
        <authorList>
            <person name="Goeker M."/>
        </authorList>
    </citation>
    <scope>NUCLEOTIDE SEQUENCE [LARGE SCALE GENOMIC DNA]</scope>
    <source>
        <strain evidence="6 7">DSM 25350</strain>
    </source>
</reference>
<proteinExistence type="predicted"/>
<dbReference type="SUPFAM" id="SSF49785">
    <property type="entry name" value="Galactose-binding domain-like"/>
    <property type="match status" value="1"/>
</dbReference>
<keyword evidence="4" id="KW-0326">Glycosidase</keyword>
<dbReference type="SUPFAM" id="SSF51445">
    <property type="entry name" value="(Trans)glycosidases"/>
    <property type="match status" value="1"/>
</dbReference>
<accession>A0A316G1M3</accession>
<dbReference type="PANTHER" id="PTHR43730">
    <property type="entry name" value="BETA-MANNOSIDASE"/>
    <property type="match status" value="1"/>
</dbReference>